<dbReference type="KEGG" id="eus:EUTSA_v10028275mg"/>
<name>V4L9E5_EUTSA</name>
<evidence type="ECO:0000313" key="1">
    <source>
        <dbReference type="EMBL" id="ESQ47000.1"/>
    </source>
</evidence>
<dbReference type="AlphaFoldDB" id="V4L9E5"/>
<accession>V4L9E5</accession>
<evidence type="ECO:0000313" key="2">
    <source>
        <dbReference type="Proteomes" id="UP000030689"/>
    </source>
</evidence>
<dbReference type="OMA" id="RYIIFAN"/>
<proteinExistence type="predicted"/>
<gene>
    <name evidence="1" type="ORF">EUTSA_v10028275mg</name>
</gene>
<dbReference type="EMBL" id="KI517416">
    <property type="protein sequence ID" value="ESQ47000.1"/>
    <property type="molecule type" value="Genomic_DNA"/>
</dbReference>
<feature type="non-terminal residue" evidence="1">
    <location>
        <position position="1"/>
    </location>
</feature>
<evidence type="ECO:0008006" key="3">
    <source>
        <dbReference type="Google" id="ProtNLM"/>
    </source>
</evidence>
<sequence>CLTLLKNLSIVSVLYKDEDSLVPIPKYLKVMRHQDKVTTFSVKVPSLETLVYDYLELRVLNGEDVQDIGRSLIINSVLLKEFNIFDTSADSHSIVNKLHLDKATIYVHINLDDKFMRSLSSVRYIIFANFKSLKRAKVSMKPSCSRKHGKK</sequence>
<reference evidence="1 2" key="1">
    <citation type="journal article" date="2013" name="Front. Plant Sci.">
        <title>The Reference Genome of the Halophytic Plant Eutrema salsugineum.</title>
        <authorList>
            <person name="Yang R."/>
            <person name="Jarvis D.E."/>
            <person name="Chen H."/>
            <person name="Beilstein M.A."/>
            <person name="Grimwood J."/>
            <person name="Jenkins J."/>
            <person name="Shu S."/>
            <person name="Prochnik S."/>
            <person name="Xin M."/>
            <person name="Ma C."/>
            <person name="Schmutz J."/>
            <person name="Wing R.A."/>
            <person name="Mitchell-Olds T."/>
            <person name="Schumaker K.S."/>
            <person name="Wang X."/>
        </authorList>
    </citation>
    <scope>NUCLEOTIDE SEQUENCE [LARGE SCALE GENOMIC DNA]</scope>
</reference>
<keyword evidence="2" id="KW-1185">Reference proteome</keyword>
<organism evidence="1 2">
    <name type="scientific">Eutrema salsugineum</name>
    <name type="common">Saltwater cress</name>
    <name type="synonym">Sisymbrium salsugineum</name>
    <dbReference type="NCBI Taxonomy" id="72664"/>
    <lineage>
        <taxon>Eukaryota</taxon>
        <taxon>Viridiplantae</taxon>
        <taxon>Streptophyta</taxon>
        <taxon>Embryophyta</taxon>
        <taxon>Tracheophyta</taxon>
        <taxon>Spermatophyta</taxon>
        <taxon>Magnoliopsida</taxon>
        <taxon>eudicotyledons</taxon>
        <taxon>Gunneridae</taxon>
        <taxon>Pentapetalae</taxon>
        <taxon>rosids</taxon>
        <taxon>malvids</taxon>
        <taxon>Brassicales</taxon>
        <taxon>Brassicaceae</taxon>
        <taxon>Eutremeae</taxon>
        <taxon>Eutrema</taxon>
    </lineage>
</organism>
<dbReference type="Gramene" id="ESQ47000">
    <property type="protein sequence ID" value="ESQ47000"/>
    <property type="gene ID" value="EUTSA_v10028275mg"/>
</dbReference>
<dbReference type="Proteomes" id="UP000030689">
    <property type="component" value="Unassembled WGS sequence"/>
</dbReference>
<feature type="non-terminal residue" evidence="1">
    <location>
        <position position="151"/>
    </location>
</feature>
<protein>
    <recommendedName>
        <fullName evidence="3">FBD domain-containing protein</fullName>
    </recommendedName>
</protein>